<evidence type="ECO:0000256" key="2">
    <source>
        <dbReference type="SAM" id="SignalP"/>
    </source>
</evidence>
<gene>
    <name evidence="4" type="ORF">M9Y10_017176</name>
</gene>
<dbReference type="SUPFAM" id="SSF53756">
    <property type="entry name" value="UDP-Glycosyltransferase/glycogen phosphorylase"/>
    <property type="match status" value="1"/>
</dbReference>
<keyword evidence="2" id="KW-0732">Signal</keyword>
<dbReference type="Proteomes" id="UP001470230">
    <property type="component" value="Unassembled WGS sequence"/>
</dbReference>
<keyword evidence="5" id="KW-1185">Reference proteome</keyword>
<dbReference type="Pfam" id="PF00852">
    <property type="entry name" value="Glyco_transf_10"/>
    <property type="match status" value="1"/>
</dbReference>
<comment type="similarity">
    <text evidence="1">Belongs to the glycosyltransferase 10 family.</text>
</comment>
<keyword evidence="1" id="KW-0328">Glycosyltransferase</keyword>
<feature type="domain" description="Fucosyltransferase C-terminal" evidence="3">
    <location>
        <begin position="180"/>
        <end position="317"/>
    </location>
</feature>
<feature type="signal peptide" evidence="2">
    <location>
        <begin position="1"/>
        <end position="20"/>
    </location>
</feature>
<proteinExistence type="inferred from homology"/>
<keyword evidence="1" id="KW-0808">Transferase</keyword>
<comment type="subcellular location">
    <subcellularLocation>
        <location evidence="1">Golgi apparatus</location>
        <location evidence="1">Golgi stack membrane</location>
        <topology evidence="1">Single-pass type II membrane protein</topology>
    </subcellularLocation>
</comment>
<evidence type="ECO:0000313" key="5">
    <source>
        <dbReference type="Proteomes" id="UP001470230"/>
    </source>
</evidence>
<organism evidence="4 5">
    <name type="scientific">Tritrichomonas musculus</name>
    <dbReference type="NCBI Taxonomy" id="1915356"/>
    <lineage>
        <taxon>Eukaryota</taxon>
        <taxon>Metamonada</taxon>
        <taxon>Parabasalia</taxon>
        <taxon>Tritrichomonadida</taxon>
        <taxon>Tritrichomonadidae</taxon>
        <taxon>Tritrichomonas</taxon>
    </lineage>
</organism>
<comment type="caution">
    <text evidence="4">The sequence shown here is derived from an EMBL/GenBank/DDBJ whole genome shotgun (WGS) entry which is preliminary data.</text>
</comment>
<name>A0ABR2HVE9_9EUKA</name>
<dbReference type="EMBL" id="JAPFFF010000022">
    <property type="protein sequence ID" value="KAK8853615.1"/>
    <property type="molecule type" value="Genomic_DNA"/>
</dbReference>
<reference evidence="4 5" key="1">
    <citation type="submission" date="2024-04" db="EMBL/GenBank/DDBJ databases">
        <title>Tritrichomonas musculus Genome.</title>
        <authorList>
            <person name="Alves-Ferreira E."/>
            <person name="Grigg M."/>
            <person name="Lorenzi H."/>
            <person name="Galac M."/>
        </authorList>
    </citation>
    <scope>NUCLEOTIDE SEQUENCE [LARGE SCALE GENOMIC DNA]</scope>
    <source>
        <strain evidence="4 5">EAF2021</strain>
    </source>
</reference>
<evidence type="ECO:0000313" key="4">
    <source>
        <dbReference type="EMBL" id="KAK8853615.1"/>
    </source>
</evidence>
<accession>A0ABR2HVE9</accession>
<keyword evidence="1" id="KW-0812">Transmembrane</keyword>
<keyword evidence="1" id="KW-0472">Membrane</keyword>
<dbReference type="EC" id="2.4.1.-" evidence="1"/>
<keyword evidence="1" id="KW-0333">Golgi apparatus</keyword>
<sequence length="346" mass="40714">MISCFLVFIYFFLLLFEINQFKHNEVSLINFAFLLRPKIFFMFLPQSAPLFEYQKNLIENCNDISKAEYIVMNLGNYFRGKNCLASKWNSSFQNLIFNKKILGILNEDMSLQNKGSLIFKLMNNISCYIGINDKKVLQSIFKNSHVFSHIVHASFIKKHNSTYDQFRKRPFYIQTAISNENFNVNSNRLKYLKACMDFFGSTKIANYGRVFHNQNFINNTWLKKLPPSAFFGFAMENSLADFRITEKLFFTYRNDVIPIYRGSVKNVNIMKSYGINTKAFIDASNMSVNDLLNILNDLIYENGKIRMYEIYKQPLIPNKTFFDEKIKNLFNRVIYEIDQSKDLIST</sequence>
<dbReference type="InterPro" id="IPR038577">
    <property type="entry name" value="GT10-like_C_sf"/>
</dbReference>
<evidence type="ECO:0000259" key="3">
    <source>
        <dbReference type="Pfam" id="PF00852"/>
    </source>
</evidence>
<dbReference type="Gene3D" id="3.40.50.11660">
    <property type="entry name" value="Glycosyl transferase family 10, C-terminal domain"/>
    <property type="match status" value="1"/>
</dbReference>
<protein>
    <recommendedName>
        <fullName evidence="1">Fucosyltransferase</fullName>
        <ecNumber evidence="1">2.4.1.-</ecNumber>
    </recommendedName>
</protein>
<feature type="chain" id="PRO_5045987638" description="Fucosyltransferase" evidence="2">
    <location>
        <begin position="21"/>
        <end position="346"/>
    </location>
</feature>
<dbReference type="InterPro" id="IPR055270">
    <property type="entry name" value="Glyco_tran_10_C"/>
</dbReference>
<evidence type="ECO:0000256" key="1">
    <source>
        <dbReference type="RuleBase" id="RU003832"/>
    </source>
</evidence>